<dbReference type="EMBL" id="CP021434">
    <property type="protein sequence ID" value="ARU62359.1"/>
    <property type="molecule type" value="Genomic_DNA"/>
</dbReference>
<sequence>MRNIGTGKVEFFLTDGSIRDYEGEVEISADRVVVTEIININGRPAGAREISLPKGQCVIYWVPEVYEEV</sequence>
<name>A0A1Y0IQN7_9BACL</name>
<dbReference type="Proteomes" id="UP000195437">
    <property type="component" value="Chromosome"/>
</dbReference>
<proteinExistence type="predicted"/>
<accession>A0A1Y0IQN7</accession>
<evidence type="ECO:0000313" key="1">
    <source>
        <dbReference type="EMBL" id="ARU62359.1"/>
    </source>
</evidence>
<evidence type="ECO:0000313" key="2">
    <source>
        <dbReference type="Proteomes" id="UP000195437"/>
    </source>
</evidence>
<organism evidence="1 2">
    <name type="scientific">Tumebacillus avium</name>
    <dbReference type="NCBI Taxonomy" id="1903704"/>
    <lineage>
        <taxon>Bacteria</taxon>
        <taxon>Bacillati</taxon>
        <taxon>Bacillota</taxon>
        <taxon>Bacilli</taxon>
        <taxon>Bacillales</taxon>
        <taxon>Alicyclobacillaceae</taxon>
        <taxon>Tumebacillus</taxon>
    </lineage>
</organism>
<protein>
    <submittedName>
        <fullName evidence="1">Uncharacterized protein</fullName>
    </submittedName>
</protein>
<dbReference type="KEGG" id="tum:CBW65_16365"/>
<gene>
    <name evidence="1" type="ORF">CBW65_16365</name>
</gene>
<keyword evidence="2" id="KW-1185">Reference proteome</keyword>
<dbReference type="OrthoDB" id="2382090at2"/>
<dbReference type="AlphaFoldDB" id="A0A1Y0IQN7"/>
<reference evidence="2" key="1">
    <citation type="submission" date="2017-05" db="EMBL/GenBank/DDBJ databases">
        <authorList>
            <person name="Sung H."/>
        </authorList>
    </citation>
    <scope>NUCLEOTIDE SEQUENCE [LARGE SCALE GENOMIC DNA]</scope>
    <source>
        <strain evidence="2">AR23208</strain>
    </source>
</reference>
<dbReference type="RefSeq" id="WP_087457721.1">
    <property type="nucleotide sequence ID" value="NZ_CP021434.1"/>
</dbReference>